<feature type="domain" description="TniQ" evidence="1">
    <location>
        <begin position="5"/>
        <end position="118"/>
    </location>
</feature>
<organism evidence="2 3">
    <name type="scientific">Catenovulum maritimum</name>
    <dbReference type="NCBI Taxonomy" id="1513271"/>
    <lineage>
        <taxon>Bacteria</taxon>
        <taxon>Pseudomonadati</taxon>
        <taxon>Pseudomonadota</taxon>
        <taxon>Gammaproteobacteria</taxon>
        <taxon>Alteromonadales</taxon>
        <taxon>Alteromonadaceae</taxon>
        <taxon>Catenovulum</taxon>
    </lineage>
</organism>
<dbReference type="RefSeq" id="WP_048690580.1">
    <property type="nucleotide sequence ID" value="NZ_KQ130485.1"/>
</dbReference>
<comment type="caution">
    <text evidence="2">The sequence shown here is derived from an EMBL/GenBank/DDBJ whole genome shotgun (WGS) entry which is preliminary data.</text>
</comment>
<evidence type="ECO:0000259" key="1">
    <source>
        <dbReference type="Pfam" id="PF06527"/>
    </source>
</evidence>
<evidence type="ECO:0000313" key="3">
    <source>
        <dbReference type="Proteomes" id="UP000037600"/>
    </source>
</evidence>
<gene>
    <name evidence="2" type="ORF">XM47_05485</name>
</gene>
<proteinExistence type="predicted"/>
<dbReference type="STRING" id="1513271.XM47_05485"/>
<name>A0A0J8GXE4_9ALTE</name>
<dbReference type="Proteomes" id="UP000037600">
    <property type="component" value="Unassembled WGS sequence"/>
</dbReference>
<dbReference type="OrthoDB" id="6296434at2"/>
<sequence length="328" mass="37063">MLSVMPKRIADESLASYLLRLSLRNGFTSPLEWLDKPMWSAVTKNTISIKQRQLLSELVPCAMSTSDLSLAPKHSILFLDCHTDMPRICPYCVKGKGYLKEKWRNIGNLSCELHGCVLCDSCQECGEQLIWSPLLLQGTCTNELCLCPIKSYPISSQINELFIDEICDCLLASLFIQNPYTTVLPIYHHPSVSDFNSTLEQGFNFLSGKEVYDQFIERLGDAISPFSQLPEKFQFFPLTLLIRHLNAAWPINNCYVSFLQTPQVSSSSNRHIESFIVTFDSAIKLLGITKKQIFHTFPELSAKKVIPQNQQIDIAAIINRTTISVADM</sequence>
<dbReference type="InterPro" id="IPR009492">
    <property type="entry name" value="TniQ"/>
</dbReference>
<keyword evidence="3" id="KW-1185">Reference proteome</keyword>
<dbReference type="EMBL" id="LAZL01000007">
    <property type="protein sequence ID" value="KMT65919.1"/>
    <property type="molecule type" value="Genomic_DNA"/>
</dbReference>
<reference evidence="2 3" key="1">
    <citation type="submission" date="2015-04" db="EMBL/GenBank/DDBJ databases">
        <title>Draft Genome Sequence of the Novel Agar-Digesting Marine Bacterium Q1.</title>
        <authorList>
            <person name="Li Y."/>
            <person name="Li D."/>
            <person name="Chen G."/>
            <person name="Du Z."/>
        </authorList>
    </citation>
    <scope>NUCLEOTIDE SEQUENCE [LARGE SCALE GENOMIC DNA]</scope>
    <source>
        <strain evidence="2 3">Q1</strain>
    </source>
</reference>
<accession>A0A0J8GXE4</accession>
<protein>
    <recommendedName>
        <fullName evidence="1">TniQ domain-containing protein</fullName>
    </recommendedName>
</protein>
<dbReference type="AlphaFoldDB" id="A0A0J8GXE4"/>
<dbReference type="Pfam" id="PF06527">
    <property type="entry name" value="TniQ"/>
    <property type="match status" value="1"/>
</dbReference>
<evidence type="ECO:0000313" key="2">
    <source>
        <dbReference type="EMBL" id="KMT65919.1"/>
    </source>
</evidence>